<keyword evidence="1" id="KW-0812">Transmembrane</keyword>
<feature type="transmembrane region" description="Helical" evidence="1">
    <location>
        <begin position="111"/>
        <end position="133"/>
    </location>
</feature>
<comment type="caution">
    <text evidence="2">The sequence shown here is derived from an EMBL/GenBank/DDBJ whole genome shotgun (WGS) entry which is preliminary data.</text>
</comment>
<keyword evidence="1" id="KW-1133">Transmembrane helix</keyword>
<evidence type="ECO:0000313" key="2">
    <source>
        <dbReference type="EMBL" id="KAF0465729.1"/>
    </source>
</evidence>
<feature type="transmembrane region" description="Helical" evidence="1">
    <location>
        <begin position="258"/>
        <end position="281"/>
    </location>
</feature>
<organism evidence="2 3">
    <name type="scientific">Gigaspora margarita</name>
    <dbReference type="NCBI Taxonomy" id="4874"/>
    <lineage>
        <taxon>Eukaryota</taxon>
        <taxon>Fungi</taxon>
        <taxon>Fungi incertae sedis</taxon>
        <taxon>Mucoromycota</taxon>
        <taxon>Glomeromycotina</taxon>
        <taxon>Glomeromycetes</taxon>
        <taxon>Diversisporales</taxon>
        <taxon>Gigasporaceae</taxon>
        <taxon>Gigaspora</taxon>
    </lineage>
</organism>
<accession>A0A8H4AAG3</accession>
<dbReference type="Proteomes" id="UP000439903">
    <property type="component" value="Unassembled WGS sequence"/>
</dbReference>
<proteinExistence type="predicted"/>
<dbReference type="AlphaFoldDB" id="A0A8H4AAG3"/>
<keyword evidence="3" id="KW-1185">Reference proteome</keyword>
<dbReference type="OrthoDB" id="8300667at2759"/>
<gene>
    <name evidence="2" type="ORF">F8M41_026222</name>
</gene>
<protein>
    <submittedName>
        <fullName evidence="2">Uncharacterized protein</fullName>
    </submittedName>
</protein>
<reference evidence="2 3" key="1">
    <citation type="journal article" date="2019" name="Environ. Microbiol.">
        <title>At the nexus of three kingdoms: the genome of the mycorrhizal fungus Gigaspora margarita provides insights into plant, endobacterial and fungal interactions.</title>
        <authorList>
            <person name="Venice F."/>
            <person name="Ghignone S."/>
            <person name="Salvioli di Fossalunga A."/>
            <person name="Amselem J."/>
            <person name="Novero M."/>
            <person name="Xianan X."/>
            <person name="Sedzielewska Toro K."/>
            <person name="Morin E."/>
            <person name="Lipzen A."/>
            <person name="Grigoriev I.V."/>
            <person name="Henrissat B."/>
            <person name="Martin F.M."/>
            <person name="Bonfante P."/>
        </authorList>
    </citation>
    <scope>NUCLEOTIDE SEQUENCE [LARGE SCALE GENOMIC DNA]</scope>
    <source>
        <strain evidence="2 3">BEG34</strain>
    </source>
</reference>
<sequence>MEVIQDISKPLLLLIILFFVGAIFFISLRTSPVISDMYSGILEIFDFIFKPFNLNGTETDIQILNVTDNQVLNTTVVLNVTDNHITNATDIQELSHIISDIFSGKLEILEFFFNTSFLSIAIFFVGVIFFFSLRISDILKRFGIFSRIVVEFPRESISFIQGCGHVISDIFSRMVCSIYNKIEQIRGIFQRDVFNITVISHVISDIFSRIKSFGLNFNDKKQKPSESSVSSVDIEESTLPNNDKIQKYPVIQDKSKPLFLLVILFILGAIFFFSLITSPVISDMYSRILEIPAFIFKPFYLNGTDIQMPNTTGIQMSNATDIQVPNATDIQMLNETDIQMPNTTGIQMSNDIQVLNATDIQMPNEADIQMPNTTDIHQMPSTTDIQMSNTIDIQVISATDIQMLNETDIQMPNKTDIQMLNETDIQMPNTTDIQMSNTIDIQVLNATDVKMLNETDIQMPNTTDIQMLNETGIQGLSHIISDIFNPSFLSIAIFFVGLIFFFSLRNSHVISEILKRLRESLSVIQGCGHVISDIFSRMIGSIFNKIDQIRDICQRNVFSITDISHKISDIFSRIEIFGLNFNDKKQKPSEPSMNTEVPTEKEKYLDFIIYLTRKVIQVKIILFIVGAILFFSLRTSSVISDMYSKILEILDYIFKPLYLNGIEVAFQWKNLSAIHGWKHMISELFSKMLEIFVSFSKLFYQNEIKVAFHQTIVNATDIQGLNATDIQGFNTTENQGFNLLNVPDIQMLMTNTILQTYPPRIRQKIWIIFSNPIFSQLFSVSQ</sequence>
<evidence type="ECO:0000313" key="3">
    <source>
        <dbReference type="Proteomes" id="UP000439903"/>
    </source>
</evidence>
<feature type="transmembrane region" description="Helical" evidence="1">
    <location>
        <begin position="615"/>
        <end position="633"/>
    </location>
</feature>
<feature type="transmembrane region" description="Helical" evidence="1">
    <location>
        <begin position="12"/>
        <end position="28"/>
    </location>
</feature>
<feature type="transmembrane region" description="Helical" evidence="1">
    <location>
        <begin position="483"/>
        <end position="504"/>
    </location>
</feature>
<evidence type="ECO:0000256" key="1">
    <source>
        <dbReference type="SAM" id="Phobius"/>
    </source>
</evidence>
<name>A0A8H4AAG3_GIGMA</name>
<keyword evidence="1" id="KW-0472">Membrane</keyword>
<dbReference type="EMBL" id="WTPW01000969">
    <property type="protein sequence ID" value="KAF0465729.1"/>
    <property type="molecule type" value="Genomic_DNA"/>
</dbReference>